<comment type="caution">
    <text evidence="1">The sequence shown here is derived from an EMBL/GenBank/DDBJ whole genome shotgun (WGS) entry which is preliminary data.</text>
</comment>
<proteinExistence type="predicted"/>
<evidence type="ECO:0000313" key="2">
    <source>
        <dbReference type="Proteomes" id="UP000614490"/>
    </source>
</evidence>
<dbReference type="AlphaFoldDB" id="A0A931HU13"/>
<keyword evidence="2" id="KW-1185">Reference proteome</keyword>
<evidence type="ECO:0000313" key="1">
    <source>
        <dbReference type="EMBL" id="MBH0229540.1"/>
    </source>
</evidence>
<dbReference type="RefSeq" id="WP_197316142.1">
    <property type="nucleotide sequence ID" value="NZ_JADZSC010000001.1"/>
</dbReference>
<sequence length="140" mass="15896">MDLTKPNSVLFHFDLKEIEKAAIQSVLKQTGITLPLILNYDEECTNNIKVHLTEGELTDSERKILHKQGYNSEDMNSLQKKIFSNLFHPKHISTAHPHGVKGERFDVVVQIPYLAYLNMPSKEHKSSHTSINDYPGVGGR</sequence>
<organism evidence="1 2">
    <name type="scientific">Halobacillus yeomjeoni</name>
    <dbReference type="NCBI Taxonomy" id="311194"/>
    <lineage>
        <taxon>Bacteria</taxon>
        <taxon>Bacillati</taxon>
        <taxon>Bacillota</taxon>
        <taxon>Bacilli</taxon>
        <taxon>Bacillales</taxon>
        <taxon>Bacillaceae</taxon>
        <taxon>Halobacillus</taxon>
    </lineage>
</organism>
<protein>
    <submittedName>
        <fullName evidence="1">Uncharacterized protein</fullName>
    </submittedName>
</protein>
<dbReference type="Proteomes" id="UP000614490">
    <property type="component" value="Unassembled WGS sequence"/>
</dbReference>
<dbReference type="EMBL" id="JADZSC010000001">
    <property type="protein sequence ID" value="MBH0229540.1"/>
    <property type="molecule type" value="Genomic_DNA"/>
</dbReference>
<name>A0A931HU13_9BACI</name>
<accession>A0A931HU13</accession>
<gene>
    <name evidence="1" type="ORF">H0267_04860</name>
</gene>
<reference evidence="1 2" key="1">
    <citation type="journal article" date="2005" name="Int. J. Syst. Evol. Microbiol.">
        <title>Halobacillus yeomjeoni sp. nov., isolated from a marine solar saltern in Korea.</title>
        <authorList>
            <person name="Yoon J.H."/>
            <person name="Kang S.J."/>
            <person name="Lee C.H."/>
            <person name="Oh H.W."/>
            <person name="Oh T.K."/>
        </authorList>
    </citation>
    <scope>NUCLEOTIDE SEQUENCE [LARGE SCALE GENOMIC DNA]</scope>
    <source>
        <strain evidence="1 2">KCTC 3957</strain>
    </source>
</reference>